<name>A0A7J5TY04_9BACT</name>
<feature type="transmembrane region" description="Helical" evidence="1">
    <location>
        <begin position="236"/>
        <end position="255"/>
    </location>
</feature>
<dbReference type="RefSeq" id="WP_152124629.1">
    <property type="nucleotide sequence ID" value="NZ_WELI01000005.1"/>
</dbReference>
<dbReference type="GO" id="GO:0016020">
    <property type="term" value="C:membrane"/>
    <property type="evidence" value="ECO:0007669"/>
    <property type="project" value="TreeGrafter"/>
</dbReference>
<dbReference type="EMBL" id="WELI01000005">
    <property type="protein sequence ID" value="KAB7730012.1"/>
    <property type="molecule type" value="Genomic_DNA"/>
</dbReference>
<feature type="transmembrane region" description="Helical" evidence="1">
    <location>
        <begin position="197"/>
        <end position="216"/>
    </location>
</feature>
<gene>
    <name evidence="3" type="ORF">F5984_12565</name>
</gene>
<feature type="transmembrane region" description="Helical" evidence="1">
    <location>
        <begin position="267"/>
        <end position="288"/>
    </location>
</feature>
<feature type="transmembrane region" description="Helical" evidence="1">
    <location>
        <begin position="87"/>
        <end position="109"/>
    </location>
</feature>
<evidence type="ECO:0000313" key="3">
    <source>
        <dbReference type="EMBL" id="KAB7730012.1"/>
    </source>
</evidence>
<dbReference type="PANTHER" id="PTHR23028:SF53">
    <property type="entry name" value="ACYL_TRANSF_3 DOMAIN-CONTAINING PROTEIN"/>
    <property type="match status" value="1"/>
</dbReference>
<feature type="transmembrane region" description="Helical" evidence="1">
    <location>
        <begin position="55"/>
        <end position="75"/>
    </location>
</feature>
<reference evidence="3 4" key="1">
    <citation type="submission" date="2019-10" db="EMBL/GenBank/DDBJ databases">
        <title>Rudanella paleaurantiibacter sp. nov., isolated from sludge.</title>
        <authorList>
            <person name="Xu S.Q."/>
        </authorList>
    </citation>
    <scope>NUCLEOTIDE SEQUENCE [LARGE SCALE GENOMIC DNA]</scope>
    <source>
        <strain evidence="3 4">HX-22-17</strain>
    </source>
</reference>
<feature type="transmembrane region" description="Helical" evidence="1">
    <location>
        <begin position="174"/>
        <end position="191"/>
    </location>
</feature>
<feature type="transmembrane region" description="Helical" evidence="1">
    <location>
        <begin position="148"/>
        <end position="167"/>
    </location>
</feature>
<keyword evidence="1" id="KW-0472">Membrane</keyword>
<evidence type="ECO:0000313" key="4">
    <source>
        <dbReference type="Proteomes" id="UP000488299"/>
    </source>
</evidence>
<keyword evidence="4" id="KW-1185">Reference proteome</keyword>
<feature type="domain" description="Acyltransferase 3" evidence="2">
    <location>
        <begin position="13"/>
        <end position="349"/>
    </location>
</feature>
<feature type="transmembrane region" description="Helical" evidence="1">
    <location>
        <begin position="334"/>
        <end position="353"/>
    </location>
</feature>
<dbReference type="Proteomes" id="UP000488299">
    <property type="component" value="Unassembled WGS sequence"/>
</dbReference>
<sequence>MKPHPKTTSTRFYELDLLRLLAAMSVLVFHYAFRGYAADNLSPVQYPALEPVAKYGYLGVELFFIISGFVVLMSAEHKTVRQFVVSRVVRLYPAFWVACTLTFVVLKLFGPQPGGLNPSPYLEVYGRQYLFNLTMLQYFFGQRDIDGVYWTLTYEMLFYGLVVLLIALRGMPRLTLLIGCWLAYGVLSEITAPDAPLNTVLFPKYSPLFCAGMIFYRLAQRRLAQHRLLERTDPVWQLYGLLVCSWVMALRNALAYADEQQAYFHTYFSPVVVGVAITGFYLTFWAIIRRKLYLGQSPGLAVAGALTYPLYLLHHNIGYVLFRRLGHLVEPYSLLIGITLAMLLMAYALHRLVEKPMSRWLRARLEGPTDEPPRLKTDEETVVNAVRSVS</sequence>
<dbReference type="InterPro" id="IPR050879">
    <property type="entry name" value="Acyltransferase_3"/>
</dbReference>
<evidence type="ECO:0000259" key="2">
    <source>
        <dbReference type="Pfam" id="PF01757"/>
    </source>
</evidence>
<keyword evidence="3" id="KW-0012">Acyltransferase</keyword>
<dbReference type="AlphaFoldDB" id="A0A7J5TY04"/>
<keyword evidence="1" id="KW-1133">Transmembrane helix</keyword>
<comment type="caution">
    <text evidence="3">The sequence shown here is derived from an EMBL/GenBank/DDBJ whole genome shotgun (WGS) entry which is preliminary data.</text>
</comment>
<dbReference type="Pfam" id="PF01757">
    <property type="entry name" value="Acyl_transf_3"/>
    <property type="match status" value="1"/>
</dbReference>
<dbReference type="PANTHER" id="PTHR23028">
    <property type="entry name" value="ACETYLTRANSFERASE"/>
    <property type="match status" value="1"/>
</dbReference>
<keyword evidence="1" id="KW-0812">Transmembrane</keyword>
<proteinExistence type="predicted"/>
<evidence type="ECO:0000256" key="1">
    <source>
        <dbReference type="SAM" id="Phobius"/>
    </source>
</evidence>
<keyword evidence="3" id="KW-0808">Transferase</keyword>
<dbReference type="GO" id="GO:0009103">
    <property type="term" value="P:lipopolysaccharide biosynthetic process"/>
    <property type="evidence" value="ECO:0007669"/>
    <property type="project" value="TreeGrafter"/>
</dbReference>
<organism evidence="3 4">
    <name type="scientific">Rudanella paleaurantiibacter</name>
    <dbReference type="NCBI Taxonomy" id="2614655"/>
    <lineage>
        <taxon>Bacteria</taxon>
        <taxon>Pseudomonadati</taxon>
        <taxon>Bacteroidota</taxon>
        <taxon>Cytophagia</taxon>
        <taxon>Cytophagales</taxon>
        <taxon>Cytophagaceae</taxon>
        <taxon>Rudanella</taxon>
    </lineage>
</organism>
<dbReference type="GO" id="GO:0016747">
    <property type="term" value="F:acyltransferase activity, transferring groups other than amino-acyl groups"/>
    <property type="evidence" value="ECO:0007669"/>
    <property type="project" value="InterPro"/>
</dbReference>
<dbReference type="InterPro" id="IPR002656">
    <property type="entry name" value="Acyl_transf_3_dom"/>
</dbReference>
<feature type="transmembrane region" description="Helical" evidence="1">
    <location>
        <begin position="12"/>
        <end position="33"/>
    </location>
</feature>
<feature type="transmembrane region" description="Helical" evidence="1">
    <location>
        <begin position="300"/>
        <end position="322"/>
    </location>
</feature>
<accession>A0A7J5TY04</accession>
<protein>
    <submittedName>
        <fullName evidence="3">Acyltransferase family protein</fullName>
    </submittedName>
</protein>